<dbReference type="Proteomes" id="UP000244089">
    <property type="component" value="Unassembled WGS sequence"/>
</dbReference>
<feature type="domain" description="GIY-YIG" evidence="1">
    <location>
        <begin position="24"/>
        <end position="121"/>
    </location>
</feature>
<dbReference type="RefSeq" id="WP_108142430.1">
    <property type="nucleotide sequence ID" value="NZ_JBQPXQ010000010.1"/>
</dbReference>
<evidence type="ECO:0000259" key="1">
    <source>
        <dbReference type="SMART" id="SM00465"/>
    </source>
</evidence>
<keyword evidence="2" id="KW-0378">Hydrolase</keyword>
<name>A0A2T5RFY0_9FIRM</name>
<dbReference type="PANTHER" id="PTHR37460:SF1">
    <property type="entry name" value="ENDONUCLEASE III"/>
    <property type="match status" value="1"/>
</dbReference>
<evidence type="ECO:0000313" key="3">
    <source>
        <dbReference type="Proteomes" id="UP000244089"/>
    </source>
</evidence>
<dbReference type="EMBL" id="QAXS01000044">
    <property type="protein sequence ID" value="PTV93297.1"/>
    <property type="molecule type" value="Genomic_DNA"/>
</dbReference>
<comment type="caution">
    <text evidence="2">The sequence shown here is derived from an EMBL/GenBank/DDBJ whole genome shotgun (WGS) entry which is preliminary data.</text>
</comment>
<keyword evidence="2" id="KW-0540">Nuclease</keyword>
<accession>A0A2T5RFY0</accession>
<dbReference type="CDD" id="cd10441">
    <property type="entry name" value="GIY-YIG_COG1833"/>
    <property type="match status" value="1"/>
</dbReference>
<dbReference type="Pfam" id="PF01986">
    <property type="entry name" value="DUF123"/>
    <property type="match status" value="1"/>
</dbReference>
<organism evidence="2 3">
    <name type="scientific">Halanaerobium saccharolyticum</name>
    <dbReference type="NCBI Taxonomy" id="43595"/>
    <lineage>
        <taxon>Bacteria</taxon>
        <taxon>Bacillati</taxon>
        <taxon>Bacillota</taxon>
        <taxon>Clostridia</taxon>
        <taxon>Halanaerobiales</taxon>
        <taxon>Halanaerobiaceae</taxon>
        <taxon>Halanaerobium</taxon>
    </lineage>
</organism>
<evidence type="ECO:0000313" key="2">
    <source>
        <dbReference type="EMBL" id="PTV93297.1"/>
    </source>
</evidence>
<dbReference type="OrthoDB" id="9802365at2"/>
<dbReference type="AlphaFoldDB" id="A0A2T5RFY0"/>
<keyword evidence="2" id="KW-0255">Endonuclease</keyword>
<dbReference type="InterPro" id="IPR000305">
    <property type="entry name" value="GIY-YIG_endonuc"/>
</dbReference>
<dbReference type="SMART" id="SM00465">
    <property type="entry name" value="GIYc"/>
    <property type="match status" value="1"/>
</dbReference>
<dbReference type="PANTHER" id="PTHR37460">
    <property type="entry name" value="ENDONUCLEASE III"/>
    <property type="match status" value="1"/>
</dbReference>
<reference evidence="2 3" key="1">
    <citation type="submission" date="2018-04" db="EMBL/GenBank/DDBJ databases">
        <title>Subsurface microbial communities from deep shales in Ohio and West Virginia, USA.</title>
        <authorList>
            <person name="Wrighton K."/>
        </authorList>
    </citation>
    <scope>NUCLEOTIDE SEQUENCE [LARGE SCALE GENOMIC DNA]</scope>
    <source>
        <strain evidence="2 3">WC1</strain>
    </source>
</reference>
<sequence length="147" mass="16655">MPKYPDGGVYILKIKLETEKEIKIGALGKKIFSPGYYFYAGTAQRNLKARIERHYSSDKKFHWHIDYFLAESELEADFYFELPGEGECFLAQILKENGGKTPVSGFGASDCSCGSHLIYFSEAAGSKIVEELINDKNVEKEFNEFSK</sequence>
<proteinExistence type="predicted"/>
<dbReference type="InterPro" id="IPR002837">
    <property type="entry name" value="DUF123"/>
</dbReference>
<dbReference type="GO" id="GO:0004519">
    <property type="term" value="F:endonuclease activity"/>
    <property type="evidence" value="ECO:0007669"/>
    <property type="project" value="UniProtKB-KW"/>
</dbReference>
<gene>
    <name evidence="2" type="ORF">C8C76_14411</name>
</gene>
<protein>
    <submittedName>
        <fullName evidence="2">Uri superfamily endonuclease</fullName>
    </submittedName>
</protein>